<dbReference type="Proteomes" id="UP000195880">
    <property type="component" value="Chromosome"/>
</dbReference>
<dbReference type="STRING" id="67267.GCA_000716675_08114"/>
<keyword evidence="3" id="KW-1185">Reference proteome</keyword>
<evidence type="ECO:0000313" key="2">
    <source>
        <dbReference type="EMBL" id="ARX83053.1"/>
    </source>
</evidence>
<organism evidence="2 3">
    <name type="scientific">Streptomyces alboflavus</name>
    <dbReference type="NCBI Taxonomy" id="67267"/>
    <lineage>
        <taxon>Bacteria</taxon>
        <taxon>Bacillati</taxon>
        <taxon>Actinomycetota</taxon>
        <taxon>Actinomycetes</taxon>
        <taxon>Kitasatosporales</taxon>
        <taxon>Streptomycetaceae</taxon>
        <taxon>Streptomyces</taxon>
    </lineage>
</organism>
<dbReference type="AlphaFoldDB" id="A0A1Z1W9B8"/>
<proteinExistence type="predicted"/>
<accession>A0A1Z1W9B8</accession>
<sequence length="207" mass="20098">MTPKSPTTRASHLALLVALLFGIVAMHSLGHPREHGASAERATGGGHAGVAAGGHAGAAAGDGHARGESGDGYARGESGDGYARGESGDGYARGESGGGHARGVMAVGPVDVGPAGLSPTAVGPAAGAVGPAAGDPTGGHDSGMDPLSVCLAVLGAALSLALLHAAVRHRPWAAPAHVPGLARLLDGLRPNPPPPRALLTRLAVLRV</sequence>
<dbReference type="OrthoDB" id="4238529at2"/>
<dbReference type="RefSeq" id="WP_087883826.1">
    <property type="nucleotide sequence ID" value="NZ_CP021748.1"/>
</dbReference>
<evidence type="ECO:0000313" key="3">
    <source>
        <dbReference type="Proteomes" id="UP000195880"/>
    </source>
</evidence>
<feature type="compositionally biased region" description="Gly residues" evidence="1">
    <location>
        <begin position="43"/>
        <end position="56"/>
    </location>
</feature>
<reference evidence="2 3" key="1">
    <citation type="submission" date="2017-05" db="EMBL/GenBank/DDBJ databases">
        <title>Streptomyces alboflavus Genome sequencing and assembly.</title>
        <authorList>
            <person name="Wang Y."/>
            <person name="Du B."/>
            <person name="Ding Y."/>
            <person name="Liu H."/>
            <person name="Hou Q."/>
            <person name="Liu K."/>
            <person name="Wang C."/>
            <person name="Yao L."/>
        </authorList>
    </citation>
    <scope>NUCLEOTIDE SEQUENCE [LARGE SCALE GENOMIC DNA]</scope>
    <source>
        <strain evidence="2 3">MDJK44</strain>
    </source>
</reference>
<protein>
    <submittedName>
        <fullName evidence="2">Uncharacterized protein</fullName>
    </submittedName>
</protein>
<evidence type="ECO:0000256" key="1">
    <source>
        <dbReference type="SAM" id="MobiDB-lite"/>
    </source>
</evidence>
<dbReference type="KEGG" id="salf:SMD44_02467"/>
<gene>
    <name evidence="2" type="ORF">SMD44_02467</name>
</gene>
<feature type="region of interest" description="Disordered" evidence="1">
    <location>
        <begin position="34"/>
        <end position="98"/>
    </location>
</feature>
<dbReference type="EMBL" id="CP021748">
    <property type="protein sequence ID" value="ARX83053.1"/>
    <property type="molecule type" value="Genomic_DNA"/>
</dbReference>
<name>A0A1Z1W9B8_9ACTN</name>